<evidence type="ECO:0000313" key="4">
    <source>
        <dbReference type="Proteomes" id="UP000263012"/>
    </source>
</evidence>
<dbReference type="KEGG" id="hdf:AArcSl_2143"/>
<dbReference type="EMBL" id="CP025066">
    <property type="protein sequence ID" value="AUX09768.1"/>
    <property type="molecule type" value="Genomic_DNA"/>
</dbReference>
<keyword evidence="4" id="KW-1185">Reference proteome</keyword>
<keyword evidence="1" id="KW-0472">Membrane</keyword>
<reference evidence="4" key="1">
    <citation type="submission" date="2017-11" db="EMBL/GenBank/DDBJ databases">
        <title>Phenotypic and genomic properties of facultatively anaerobic sulfur-reducing natronoarchaea from hypersaline soda lakes.</title>
        <authorList>
            <person name="Sorokin D.Y."/>
            <person name="Kublanov I.V."/>
            <person name="Roman P."/>
            <person name="Sinninghe Damste J.S."/>
            <person name="Golyshin P.N."/>
            <person name="Rojo D."/>
            <person name="Ciordia S."/>
            <person name="Mena M.D.C."/>
            <person name="Ferrer M."/>
            <person name="Messina E."/>
            <person name="Smedile F."/>
            <person name="La Spada G."/>
            <person name="La Cono V."/>
            <person name="Yakimov M.M."/>
        </authorList>
    </citation>
    <scope>NUCLEOTIDE SEQUENCE [LARGE SCALE GENOMIC DNA]</scope>
    <source>
        <strain evidence="4">AArc-Sl</strain>
    </source>
</reference>
<dbReference type="Proteomes" id="UP000263012">
    <property type="component" value="Chromosome"/>
</dbReference>
<dbReference type="InterPro" id="IPR058445">
    <property type="entry name" value="DUF8132"/>
</dbReference>
<gene>
    <name evidence="3" type="ORF">AArcSl_2143</name>
</gene>
<sequence length="77" mass="8409">MTTNYVLVHVFAYPWFFVGTVGAAVLSYGGYMLLQGTFFSGESVTGEPLMIALFGLIGGLILMIFGWTKAARLAFEF</sequence>
<dbReference type="AlphaFoldDB" id="A0A343TKZ6"/>
<feature type="transmembrane region" description="Helical" evidence="1">
    <location>
        <begin position="46"/>
        <end position="67"/>
    </location>
</feature>
<protein>
    <recommendedName>
        <fullName evidence="2">DUF8132 domain-containing protein</fullName>
    </recommendedName>
</protein>
<dbReference type="Pfam" id="PF26453">
    <property type="entry name" value="DUF8132"/>
    <property type="match status" value="1"/>
</dbReference>
<dbReference type="RefSeq" id="WP_119818894.1">
    <property type="nucleotide sequence ID" value="NZ_CP025066.1"/>
</dbReference>
<feature type="transmembrane region" description="Helical" evidence="1">
    <location>
        <begin position="12"/>
        <end position="34"/>
    </location>
</feature>
<organism evidence="3 4">
    <name type="scientific">Halalkaliarchaeum desulfuricum</name>
    <dbReference type="NCBI Taxonomy" id="2055893"/>
    <lineage>
        <taxon>Archaea</taxon>
        <taxon>Methanobacteriati</taxon>
        <taxon>Methanobacteriota</taxon>
        <taxon>Stenosarchaea group</taxon>
        <taxon>Halobacteria</taxon>
        <taxon>Halobacteriales</taxon>
        <taxon>Haloferacaceae</taxon>
        <taxon>Halalkaliarchaeum</taxon>
    </lineage>
</organism>
<evidence type="ECO:0000313" key="3">
    <source>
        <dbReference type="EMBL" id="AUX09768.1"/>
    </source>
</evidence>
<keyword evidence="1" id="KW-0812">Transmembrane</keyword>
<dbReference type="GeneID" id="37878494"/>
<name>A0A343TKZ6_9EURY</name>
<proteinExistence type="predicted"/>
<accession>A0A343TKZ6</accession>
<evidence type="ECO:0000256" key="1">
    <source>
        <dbReference type="SAM" id="Phobius"/>
    </source>
</evidence>
<keyword evidence="1" id="KW-1133">Transmembrane helix</keyword>
<feature type="domain" description="DUF8132" evidence="2">
    <location>
        <begin position="1"/>
        <end position="77"/>
    </location>
</feature>
<evidence type="ECO:0000259" key="2">
    <source>
        <dbReference type="Pfam" id="PF26453"/>
    </source>
</evidence>